<dbReference type="PANTHER" id="PTHR18934">
    <property type="entry name" value="ATP-DEPENDENT RNA HELICASE"/>
    <property type="match status" value="1"/>
</dbReference>
<dbReference type="Gene3D" id="1.20.120.1080">
    <property type="match status" value="1"/>
</dbReference>
<feature type="region of interest" description="Disordered" evidence="5">
    <location>
        <begin position="290"/>
        <end position="343"/>
    </location>
</feature>
<evidence type="ECO:0000313" key="8">
    <source>
        <dbReference type="EMBL" id="WPF82500.1"/>
    </source>
</evidence>
<evidence type="ECO:0000256" key="5">
    <source>
        <dbReference type="SAM" id="MobiDB-lite"/>
    </source>
</evidence>
<dbReference type="KEGG" id="sbil:SANBI_000105"/>
<dbReference type="InterPro" id="IPR024590">
    <property type="entry name" value="HrpA_C"/>
</dbReference>
<feature type="region of interest" description="Disordered" evidence="5">
    <location>
        <begin position="784"/>
        <end position="804"/>
    </location>
</feature>
<dbReference type="PROSITE" id="PS51194">
    <property type="entry name" value="HELICASE_CTER"/>
    <property type="match status" value="1"/>
</dbReference>
<dbReference type="InterPro" id="IPR011545">
    <property type="entry name" value="DEAD/DEAH_box_helicase_dom"/>
</dbReference>
<dbReference type="Pfam" id="PF00270">
    <property type="entry name" value="DEAD"/>
    <property type="match status" value="1"/>
</dbReference>
<feature type="compositionally biased region" description="Polar residues" evidence="5">
    <location>
        <begin position="606"/>
        <end position="620"/>
    </location>
</feature>
<feature type="compositionally biased region" description="Basic and acidic residues" evidence="5">
    <location>
        <begin position="594"/>
        <end position="604"/>
    </location>
</feature>
<reference evidence="9" key="1">
    <citation type="submission" date="2023-11" db="EMBL/GenBank/DDBJ databases">
        <authorList>
            <person name="Helweg L.P."/>
            <person name="Kiel A."/>
            <person name="Hitz F."/>
            <person name="Ruckert-Reed C."/>
            <person name="Busche T."/>
            <person name="Kaltschmidt B."/>
            <person name="Kaltschmidt C."/>
        </authorList>
    </citation>
    <scope>NUCLEOTIDE SEQUENCE [LARGE SCALE GENOMIC DNA]</scope>
    <source>
        <strain evidence="9">4.1</strain>
    </source>
</reference>
<dbReference type="InterPro" id="IPR014001">
    <property type="entry name" value="Helicase_ATP-bd"/>
</dbReference>
<feature type="compositionally biased region" description="Low complexity" evidence="5">
    <location>
        <begin position="1291"/>
        <end position="1306"/>
    </location>
</feature>
<dbReference type="SMART" id="SM00382">
    <property type="entry name" value="AAA"/>
    <property type="match status" value="1"/>
</dbReference>
<dbReference type="Pfam" id="PF00271">
    <property type="entry name" value="Helicase_C"/>
    <property type="match status" value="1"/>
</dbReference>
<gene>
    <name evidence="8" type="ORF">SANBI_000105</name>
</gene>
<feature type="compositionally biased region" description="Polar residues" evidence="5">
    <location>
        <begin position="628"/>
        <end position="638"/>
    </location>
</feature>
<dbReference type="Pfam" id="PF11898">
    <property type="entry name" value="DUF3418"/>
    <property type="match status" value="1"/>
</dbReference>
<dbReference type="InterPro" id="IPR011709">
    <property type="entry name" value="DEAD-box_helicase_OB_fold"/>
</dbReference>
<dbReference type="Pfam" id="PF07717">
    <property type="entry name" value="OB_NTP_bind"/>
    <property type="match status" value="1"/>
</dbReference>
<dbReference type="InterPro" id="IPR003593">
    <property type="entry name" value="AAA+_ATPase"/>
</dbReference>
<keyword evidence="3" id="KW-0347">Helicase</keyword>
<evidence type="ECO:0000259" key="7">
    <source>
        <dbReference type="PROSITE" id="PS51194"/>
    </source>
</evidence>
<dbReference type="SMART" id="SM00487">
    <property type="entry name" value="DEXDc"/>
    <property type="match status" value="1"/>
</dbReference>
<dbReference type="EMBL" id="CP138359">
    <property type="protein sequence ID" value="WPF82500.1"/>
    <property type="molecule type" value="Genomic_DNA"/>
</dbReference>
<dbReference type="Pfam" id="PF21010">
    <property type="entry name" value="HA2_C"/>
    <property type="match status" value="1"/>
</dbReference>
<dbReference type="RefSeq" id="WP_319157940.1">
    <property type="nucleotide sequence ID" value="NZ_CP138359.1"/>
</dbReference>
<dbReference type="GO" id="GO:0005524">
    <property type="term" value="F:ATP binding"/>
    <property type="evidence" value="ECO:0007669"/>
    <property type="project" value="UniProtKB-KW"/>
</dbReference>
<dbReference type="Proteomes" id="UP001304340">
    <property type="component" value="Chromosome"/>
</dbReference>
<feature type="domain" description="Helicase ATP-binding" evidence="6">
    <location>
        <begin position="125"/>
        <end position="275"/>
    </location>
</feature>
<protein>
    <submittedName>
        <fullName evidence="8">DUF3418 domain-containing protein</fullName>
    </submittedName>
</protein>
<dbReference type="SMART" id="SM00490">
    <property type="entry name" value="HELICc"/>
    <property type="match status" value="1"/>
</dbReference>
<dbReference type="GO" id="GO:0016787">
    <property type="term" value="F:hydrolase activity"/>
    <property type="evidence" value="ECO:0007669"/>
    <property type="project" value="UniProtKB-KW"/>
</dbReference>
<keyword evidence="2" id="KW-0378">Hydrolase</keyword>
<evidence type="ECO:0000256" key="2">
    <source>
        <dbReference type="ARBA" id="ARBA00022801"/>
    </source>
</evidence>
<proteinExistence type="predicted"/>
<dbReference type="InterPro" id="IPR001650">
    <property type="entry name" value="Helicase_C-like"/>
</dbReference>
<keyword evidence="4" id="KW-0067">ATP-binding</keyword>
<dbReference type="PANTHER" id="PTHR18934:SF99">
    <property type="entry name" value="ATP-DEPENDENT RNA HELICASE DHX37-RELATED"/>
    <property type="match status" value="1"/>
</dbReference>
<dbReference type="SMART" id="SM00847">
    <property type="entry name" value="HA2"/>
    <property type="match status" value="1"/>
</dbReference>
<dbReference type="InterPro" id="IPR027417">
    <property type="entry name" value="P-loop_NTPase"/>
</dbReference>
<organism evidence="8 9">
    <name type="scientific">Sanguibacter biliveldensis</name>
    <dbReference type="NCBI Taxonomy" id="3030830"/>
    <lineage>
        <taxon>Bacteria</taxon>
        <taxon>Bacillati</taxon>
        <taxon>Actinomycetota</taxon>
        <taxon>Actinomycetes</taxon>
        <taxon>Micrococcales</taxon>
        <taxon>Sanguibacteraceae</taxon>
        <taxon>Sanguibacter</taxon>
    </lineage>
</organism>
<dbReference type="GO" id="GO:0003723">
    <property type="term" value="F:RNA binding"/>
    <property type="evidence" value="ECO:0007669"/>
    <property type="project" value="TreeGrafter"/>
</dbReference>
<dbReference type="PROSITE" id="PS51192">
    <property type="entry name" value="HELICASE_ATP_BIND_1"/>
    <property type="match status" value="1"/>
</dbReference>
<evidence type="ECO:0000256" key="4">
    <source>
        <dbReference type="ARBA" id="ARBA00022840"/>
    </source>
</evidence>
<dbReference type="GO" id="GO:0004386">
    <property type="term" value="F:helicase activity"/>
    <property type="evidence" value="ECO:0007669"/>
    <property type="project" value="UniProtKB-KW"/>
</dbReference>
<evidence type="ECO:0000256" key="3">
    <source>
        <dbReference type="ARBA" id="ARBA00022806"/>
    </source>
</evidence>
<dbReference type="SUPFAM" id="SSF52540">
    <property type="entry name" value="P-loop containing nucleoside triphosphate hydrolases"/>
    <property type="match status" value="2"/>
</dbReference>
<sequence>MSTAPNSPDPQDAPSGAPARRDGGRRRRGGRGRGTSSTPHDETSASPTGRGEPAQGAIAQGTKAQGTRAQGAKEGRGKGSGRRGGTPRVDHGKLARAAAARTAVELPPITFPEQLPVSARREDIAAAIRDNQVVIVAGETGSGKTTQLPKIALELGRGRAGQIGHTQPRRIAARTVAERIAEEIGTPLGEIVGYQVRFTDTSSENTLVKVMTDGILLAQIQRDPQLLAYDTLIIDEAHERSLNIDFILGYLTQLLPQRPDLKVIITSATIDSERFARHFAPRDAAGAPAVVSASEATGSTAPQTASTADEDATVDGYRPSASQRAGAGQASQQSASETVDDVPMAPVVSVTGRTFPVEIRYRPLTPEDSSAKKGVERDLMTGICEAVDELCAAGPGDILVFLSGEREILDAQDALASHLGPRVNDARRPDHVEIMPLYARLSATEQHRVFQAHPGRRVVLSTNVAETSLTVPGIRYVVDPGTARISRYSKATKVQRLPIEPIAQASANQRSGRCGRVADGIAIRLYSEDDFLSRPEFTEPEILRTSLASVLLQMISVGVVRTPDDVAKFPFVEPPDTRAIRDGVQLLTELGALETRKPERRGARSEASQTRTAGPSSEGTDTLAGADGSSSDLSTEQPARSDRDALGAGGGTRLTETGRAIAQLPMDPRLARMIVEGGRRGAAREVMIIAAALSIQDPRERPTEQRAQADQQHARFTDPTSDFLTYLNLWEYVRGQQRDLSSSAFRRLCRAEFLNFLRIREWQDVVGQLREMSKPLGIVMNAPGRRSGGAGGTVGPDTQGSAQGSTVASRLDDAVSELDLRQTWDGDTIHQSLLAGLLSQIGMQEATEVKASAVKGRETAADRRAKKFARNEYLGARGARFAIFPGSGLAKKPPVWVMAGELVETSRLWGRDVAKIQPEWAEELAAHLVKRTYSEPHWSSKQGAAQAIEKVLLYGVPIVADRKVLFSKVDPEQARELFIRHALVQGEWTTHHTFYADNRRLLDEAAELEARSRQRGLVVDDDALFAFYDERVPASVVSARHFDQWWKSARRDDPELLTFTLDLLVPEGVEVSAEDFPQEWVQGDLTLPLTYQFQPGTDADGVTVHIPISVLNRVVPDGFDWMVPGLLDELTTATIRALPKPIRVQLVPAPDVARGVVAWIRANTPSWGDITRAGDMAESYEQAFSRAVKALRDVDVPDDAWDREKLPGHLRMTFRVFEERGSGSGPRGQVVLDESKDLVALQRRLAAQSQAAVRSAVKSAVGTALREAQQEAAAAAKGSSAAGDVPGGAGVPAPAAAPRTATPDAPTGVTVAEVASLATWPSALPDGVLPSQVDTPGPGGMVVRGYPALVEERSGATTTVALRVLADASRQQAEHTRGVRRLILGETALQQSRVTSRWSGTQSLTLAASPYKNTGALVADLQLAAVQHLTPEAGQIRDLATYTATRAAVKKALEEEIYTVVGHVVAALTAARTVDGEIRSSSSLALLNTLADVRDHVAGLVYDGFVAATPPDRLPHLARYLRAASYRLEKAASNPNRDAELAWKVHDVEEAYDAARAAYAAGRPDPARAAELSQARWMIEELRVSLFAQQLGTDGPVSEKRIRKLLAGSA</sequence>
<feature type="region of interest" description="Disordered" evidence="5">
    <location>
        <begin position="591"/>
        <end position="661"/>
    </location>
</feature>
<feature type="region of interest" description="Disordered" evidence="5">
    <location>
        <begin position="1"/>
        <end position="96"/>
    </location>
</feature>
<keyword evidence="9" id="KW-1185">Reference proteome</keyword>
<evidence type="ECO:0000259" key="6">
    <source>
        <dbReference type="PROSITE" id="PS51192"/>
    </source>
</evidence>
<accession>A0AAF0Z4M6</accession>
<evidence type="ECO:0000313" key="9">
    <source>
        <dbReference type="Proteomes" id="UP001304340"/>
    </source>
</evidence>
<feature type="compositionally biased region" description="Polar residues" evidence="5">
    <location>
        <begin position="294"/>
        <end position="307"/>
    </location>
</feature>
<dbReference type="CDD" id="cd18791">
    <property type="entry name" value="SF2_C_RHA"/>
    <property type="match status" value="1"/>
</dbReference>
<evidence type="ECO:0000256" key="1">
    <source>
        <dbReference type="ARBA" id="ARBA00022741"/>
    </source>
</evidence>
<dbReference type="Gene3D" id="3.40.50.300">
    <property type="entry name" value="P-loop containing nucleotide triphosphate hydrolases"/>
    <property type="match status" value="2"/>
</dbReference>
<feature type="compositionally biased region" description="Low complexity" evidence="5">
    <location>
        <begin position="320"/>
        <end position="336"/>
    </location>
</feature>
<feature type="region of interest" description="Disordered" evidence="5">
    <location>
        <begin position="1277"/>
        <end position="1306"/>
    </location>
</feature>
<keyword evidence="1" id="KW-0547">Nucleotide-binding</keyword>
<dbReference type="InterPro" id="IPR007502">
    <property type="entry name" value="Helicase-assoc_dom"/>
</dbReference>
<name>A0AAF0Z4M6_9MICO</name>
<feature type="domain" description="Helicase C-terminal" evidence="7">
    <location>
        <begin position="382"/>
        <end position="558"/>
    </location>
</feature>